<keyword evidence="1" id="KW-0812">Transmembrane</keyword>
<feature type="transmembrane region" description="Helical" evidence="1">
    <location>
        <begin position="256"/>
        <end position="273"/>
    </location>
</feature>
<dbReference type="Proteomes" id="UP000321523">
    <property type="component" value="Unassembled WGS sequence"/>
</dbReference>
<keyword evidence="1" id="KW-1133">Transmembrane helix</keyword>
<dbReference type="RefSeq" id="WP_044435400.1">
    <property type="nucleotide sequence ID" value="NZ_BJYZ01000041.1"/>
</dbReference>
<dbReference type="OrthoDB" id="5432702at2"/>
<feature type="transmembrane region" description="Helical" evidence="1">
    <location>
        <begin position="124"/>
        <end position="142"/>
    </location>
</feature>
<gene>
    <name evidence="2" type="ORF">SAE02_65800</name>
</gene>
<feature type="transmembrane region" description="Helical" evidence="1">
    <location>
        <begin position="75"/>
        <end position="94"/>
    </location>
</feature>
<keyword evidence="1" id="KW-0472">Membrane</keyword>
<reference evidence="2 3" key="1">
    <citation type="submission" date="2019-07" db="EMBL/GenBank/DDBJ databases">
        <title>Whole genome shotgun sequence of Skermanella aerolata NBRC 106429.</title>
        <authorList>
            <person name="Hosoyama A."/>
            <person name="Uohara A."/>
            <person name="Ohji S."/>
            <person name="Ichikawa N."/>
        </authorList>
    </citation>
    <scope>NUCLEOTIDE SEQUENCE [LARGE SCALE GENOMIC DNA]</scope>
    <source>
        <strain evidence="2 3">NBRC 106429</strain>
    </source>
</reference>
<evidence type="ECO:0000256" key="1">
    <source>
        <dbReference type="SAM" id="Phobius"/>
    </source>
</evidence>
<evidence type="ECO:0000313" key="2">
    <source>
        <dbReference type="EMBL" id="GEO42432.1"/>
    </source>
</evidence>
<accession>A0A512E139</accession>
<feature type="transmembrane region" description="Helical" evidence="1">
    <location>
        <begin position="17"/>
        <end position="37"/>
    </location>
</feature>
<evidence type="ECO:0008006" key="4">
    <source>
        <dbReference type="Google" id="ProtNLM"/>
    </source>
</evidence>
<feature type="transmembrane region" description="Helical" evidence="1">
    <location>
        <begin position="49"/>
        <end position="69"/>
    </location>
</feature>
<dbReference type="AlphaFoldDB" id="A0A512E139"/>
<proteinExistence type="predicted"/>
<feature type="transmembrane region" description="Helical" evidence="1">
    <location>
        <begin position="227"/>
        <end position="244"/>
    </location>
</feature>
<dbReference type="NCBIfam" id="NF037970">
    <property type="entry name" value="vanZ_1"/>
    <property type="match status" value="1"/>
</dbReference>
<sequence>MTGRDPAPEPRSRSGRLLYPLAALLVVAYVNTFELWAVLVESIGAGRAALIPFAALASALVLAGGWIVVGRRDIRINPVLLIAGLALALLGLALTDPEYPAKRIHVPQYFLLALVLRRALSDHLGGAALTAATVVITLIFGIHDEMLQGLHPSRTYGLRDMAVNGTAGAAGALMAAGSGLWRGAPGPFHLPPVIGAALAFQLGALAYLVLGLAVYDWGGLLNVPPPVWTGAPILPGGVALMVLVRAGRSCSGIRHLCRVIVWITLPFILYPVIPHVTPLVFR</sequence>
<feature type="transmembrane region" description="Helical" evidence="1">
    <location>
        <begin position="162"/>
        <end position="181"/>
    </location>
</feature>
<dbReference type="EMBL" id="BJYZ01000041">
    <property type="protein sequence ID" value="GEO42432.1"/>
    <property type="molecule type" value="Genomic_DNA"/>
</dbReference>
<evidence type="ECO:0000313" key="3">
    <source>
        <dbReference type="Proteomes" id="UP000321523"/>
    </source>
</evidence>
<name>A0A512E139_9PROT</name>
<comment type="caution">
    <text evidence="2">The sequence shown here is derived from an EMBL/GenBank/DDBJ whole genome shotgun (WGS) entry which is preliminary data.</text>
</comment>
<organism evidence="2 3">
    <name type="scientific">Skermanella aerolata</name>
    <dbReference type="NCBI Taxonomy" id="393310"/>
    <lineage>
        <taxon>Bacteria</taxon>
        <taxon>Pseudomonadati</taxon>
        <taxon>Pseudomonadota</taxon>
        <taxon>Alphaproteobacteria</taxon>
        <taxon>Rhodospirillales</taxon>
        <taxon>Azospirillaceae</taxon>
        <taxon>Skermanella</taxon>
    </lineage>
</organism>
<protein>
    <recommendedName>
        <fullName evidence="4">VanZ-like domain-containing protein</fullName>
    </recommendedName>
</protein>
<keyword evidence="3" id="KW-1185">Reference proteome</keyword>
<feature type="transmembrane region" description="Helical" evidence="1">
    <location>
        <begin position="193"/>
        <end position="215"/>
    </location>
</feature>